<name>A0A1S1R311_9ACTN</name>
<dbReference type="EMBL" id="MAXA01000080">
    <property type="protein sequence ID" value="OHV40159.1"/>
    <property type="molecule type" value="Genomic_DNA"/>
</dbReference>
<dbReference type="Proteomes" id="UP000179769">
    <property type="component" value="Unassembled WGS sequence"/>
</dbReference>
<comment type="caution">
    <text evidence="1">The sequence shown here is derived from an EMBL/GenBank/DDBJ whole genome shotgun (WGS) entry which is preliminary data.</text>
</comment>
<accession>A0A1S1R311</accession>
<evidence type="ECO:0000313" key="1">
    <source>
        <dbReference type="EMBL" id="OHV40159.1"/>
    </source>
</evidence>
<dbReference type="OrthoDB" id="3577809at2"/>
<dbReference type="AlphaFoldDB" id="A0A1S1R311"/>
<reference evidence="2" key="1">
    <citation type="submission" date="2016-07" db="EMBL/GenBank/DDBJ databases">
        <title>Frankia sp. NRRL B-16219 Genome sequencing.</title>
        <authorList>
            <person name="Ghodhbane-Gtari F."/>
            <person name="Swanson E."/>
            <person name="Gueddou A."/>
            <person name="Louati M."/>
            <person name="Nouioui I."/>
            <person name="Hezbri K."/>
            <person name="Abebe-Akele F."/>
            <person name="Simpson S."/>
            <person name="Morris K."/>
            <person name="Thomas K."/>
            <person name="Gtari M."/>
            <person name="Tisa L.S."/>
        </authorList>
    </citation>
    <scope>NUCLEOTIDE SEQUENCE [LARGE SCALE GENOMIC DNA]</scope>
    <source>
        <strain evidence="2">NRRL B-16219</strain>
    </source>
</reference>
<proteinExistence type="predicted"/>
<gene>
    <name evidence="1" type="ORF">BBK14_13260</name>
</gene>
<protein>
    <submittedName>
        <fullName evidence="1">Uncharacterized protein</fullName>
    </submittedName>
</protein>
<keyword evidence="2" id="KW-1185">Reference proteome</keyword>
<organism evidence="1 2">
    <name type="scientific">Parafrankia soli</name>
    <dbReference type="NCBI Taxonomy" id="2599596"/>
    <lineage>
        <taxon>Bacteria</taxon>
        <taxon>Bacillati</taxon>
        <taxon>Actinomycetota</taxon>
        <taxon>Actinomycetes</taxon>
        <taxon>Frankiales</taxon>
        <taxon>Frankiaceae</taxon>
        <taxon>Parafrankia</taxon>
    </lineage>
</organism>
<evidence type="ECO:0000313" key="2">
    <source>
        <dbReference type="Proteomes" id="UP000179769"/>
    </source>
</evidence>
<sequence length="66" mass="7157">MKLVPVATCNGGACPTIYVTDDGDVVVQGWVFPRQRSHEDPPDGEARVRIPRELLLRAADSLPTGI</sequence>